<name>A0A5C6FH09_9BACT</name>
<dbReference type="AlphaFoldDB" id="A0A5C6FH09"/>
<dbReference type="EMBL" id="SJPW01000001">
    <property type="protein sequence ID" value="TWU59863.1"/>
    <property type="molecule type" value="Genomic_DNA"/>
</dbReference>
<dbReference type="Gene3D" id="3.40.190.10">
    <property type="entry name" value="Periplasmic binding protein-like II"/>
    <property type="match status" value="2"/>
</dbReference>
<keyword evidence="6" id="KW-1185">Reference proteome</keyword>
<feature type="binding site" evidence="4">
    <location>
        <begin position="120"/>
        <end position="121"/>
    </location>
    <ligand>
        <name>substrate</name>
    </ligand>
</feature>
<dbReference type="OrthoDB" id="9809439at2"/>
<comment type="pathway">
    <text evidence="1 4">Quinol/quinone metabolism; menaquinone biosynthesis.</text>
</comment>
<protein>
    <recommendedName>
        <fullName evidence="4">1,4-dihydroxy-6-naphtoate synthase</fullName>
        <ecNumber evidence="4">4.1.99.29</ecNumber>
    </recommendedName>
    <alternativeName>
        <fullName evidence="4">Menaquinone biosynthetic enzyme MqnD</fullName>
    </alternativeName>
</protein>
<accession>A0A5C6FH09</accession>
<proteinExistence type="inferred from homology"/>
<reference evidence="5 6" key="1">
    <citation type="submission" date="2019-02" db="EMBL/GenBank/DDBJ databases">
        <title>Deep-cultivation of Planctomycetes and their phenomic and genomic characterization uncovers novel biology.</title>
        <authorList>
            <person name="Wiegand S."/>
            <person name="Jogler M."/>
            <person name="Boedeker C."/>
            <person name="Pinto D."/>
            <person name="Vollmers J."/>
            <person name="Rivas-Marin E."/>
            <person name="Kohn T."/>
            <person name="Peeters S.H."/>
            <person name="Heuer A."/>
            <person name="Rast P."/>
            <person name="Oberbeckmann S."/>
            <person name="Bunk B."/>
            <person name="Jeske O."/>
            <person name="Meyerdierks A."/>
            <person name="Storesund J.E."/>
            <person name="Kallscheuer N."/>
            <person name="Luecker S."/>
            <person name="Lage O.M."/>
            <person name="Pohl T."/>
            <person name="Merkel B.J."/>
            <person name="Hornburger P."/>
            <person name="Mueller R.-W."/>
            <person name="Bruemmer F."/>
            <person name="Labrenz M."/>
            <person name="Spormann A.M."/>
            <person name="Op Den Camp H."/>
            <person name="Overmann J."/>
            <person name="Amann R."/>
            <person name="Jetten M.S.M."/>
            <person name="Mascher T."/>
            <person name="Medema M.H."/>
            <person name="Devos D.P."/>
            <person name="Kaster A.-K."/>
            <person name="Ovreas L."/>
            <person name="Rohde M."/>
            <person name="Galperin M.Y."/>
            <person name="Jogler C."/>
        </authorList>
    </citation>
    <scope>NUCLEOTIDE SEQUENCE [LARGE SCALE GENOMIC DNA]</scope>
    <source>
        <strain evidence="5 6">Poly51</strain>
    </source>
</reference>
<feature type="active site" description="Proton acceptor" evidence="4">
    <location>
        <position position="159"/>
    </location>
</feature>
<evidence type="ECO:0000313" key="6">
    <source>
        <dbReference type="Proteomes" id="UP000318288"/>
    </source>
</evidence>
<dbReference type="GO" id="GO:0016830">
    <property type="term" value="F:carbon-carbon lyase activity"/>
    <property type="evidence" value="ECO:0007669"/>
    <property type="project" value="UniProtKB-UniRule"/>
</dbReference>
<dbReference type="PANTHER" id="PTHR37167:SF1">
    <property type="entry name" value="1,4-DIHYDROXY-6-NAPHTOATE SYNTHASE"/>
    <property type="match status" value="1"/>
</dbReference>
<comment type="catalytic activity">
    <reaction evidence="4">
        <text>cyclic dehypoxanthinylfutalosinate = 1,4-dihydroxy-6-naphthoate + dihydroxyacetone</text>
        <dbReference type="Rhea" id="RHEA:33087"/>
        <dbReference type="ChEBI" id="CHEBI:16016"/>
        <dbReference type="ChEBI" id="CHEBI:64254"/>
        <dbReference type="ChEBI" id="CHEBI:64270"/>
        <dbReference type="EC" id="4.1.99.29"/>
    </reaction>
</comment>
<dbReference type="UniPathway" id="UPA00079"/>
<keyword evidence="3 4" id="KW-0456">Lyase</keyword>
<evidence type="ECO:0000256" key="2">
    <source>
        <dbReference type="ARBA" id="ARBA00022428"/>
    </source>
</evidence>
<evidence type="ECO:0000256" key="3">
    <source>
        <dbReference type="ARBA" id="ARBA00023239"/>
    </source>
</evidence>
<gene>
    <name evidence="4 5" type="primary">mqnD</name>
    <name evidence="5" type="ORF">Poly51_01360</name>
</gene>
<comment type="similarity">
    <text evidence="4">Belongs to the MqnA/MqnD family. MqnD subfamily.</text>
</comment>
<comment type="function">
    <text evidence="4">Catalyzes the conversion of cyclic dehypoxanthine futalosine (cyclic DHFL) into 1,4-dihydroxy-6-naphthoate, a step in the biosynthesis of menaquinone (MK, vitamin K2).</text>
</comment>
<evidence type="ECO:0000313" key="5">
    <source>
        <dbReference type="EMBL" id="TWU59863.1"/>
    </source>
</evidence>
<dbReference type="Pfam" id="PF02621">
    <property type="entry name" value="VitK2_biosynth"/>
    <property type="match status" value="1"/>
</dbReference>
<dbReference type="EC" id="4.1.99.29" evidence="4"/>
<evidence type="ECO:0000256" key="1">
    <source>
        <dbReference type="ARBA" id="ARBA00004863"/>
    </source>
</evidence>
<dbReference type="GO" id="GO:0009234">
    <property type="term" value="P:menaquinone biosynthetic process"/>
    <property type="evidence" value="ECO:0007669"/>
    <property type="project" value="UniProtKB-UniRule"/>
</dbReference>
<dbReference type="SUPFAM" id="SSF53850">
    <property type="entry name" value="Periplasmic binding protein-like II"/>
    <property type="match status" value="1"/>
</dbReference>
<dbReference type="HAMAP" id="MF_00996">
    <property type="entry name" value="MqnD"/>
    <property type="match status" value="1"/>
</dbReference>
<keyword evidence="2 4" id="KW-0474">Menaquinone biosynthesis</keyword>
<dbReference type="InterPro" id="IPR003773">
    <property type="entry name" value="Menaquinone_biosynth"/>
</dbReference>
<comment type="caution">
    <text evidence="5">The sequence shown here is derived from an EMBL/GenBank/DDBJ whole genome shotgun (WGS) entry which is preliminary data.</text>
</comment>
<comment type="caution">
    <text evidence="4">Lacks conserved residue(s) required for the propagation of feature annotation.</text>
</comment>
<dbReference type="CDD" id="cd13635">
    <property type="entry name" value="PBP2_Ttha1568_Mqnd"/>
    <property type="match status" value="1"/>
</dbReference>
<organism evidence="5 6">
    <name type="scientific">Rubripirellula tenax</name>
    <dbReference type="NCBI Taxonomy" id="2528015"/>
    <lineage>
        <taxon>Bacteria</taxon>
        <taxon>Pseudomonadati</taxon>
        <taxon>Planctomycetota</taxon>
        <taxon>Planctomycetia</taxon>
        <taxon>Pirellulales</taxon>
        <taxon>Pirellulaceae</taxon>
        <taxon>Rubripirellula</taxon>
    </lineage>
</organism>
<dbReference type="Proteomes" id="UP000318288">
    <property type="component" value="Unassembled WGS sequence"/>
</dbReference>
<dbReference type="InterPro" id="IPR030869">
    <property type="entry name" value="MqnD"/>
</dbReference>
<evidence type="ECO:0000256" key="4">
    <source>
        <dbReference type="HAMAP-Rule" id="MF_00996"/>
    </source>
</evidence>
<sequence length="288" mass="31473">MMAPTNPSTSSGRIRLGISTCPNDTFAFAGLIDRRVDWRGLQFDIELIDIQQLNDRLFEGDFDVAKTSFHAALLMADRTVVLPSGSALGFGVGPLLLAAESGASPNDGPAVTLCPGRHTTASLLFSLFYRDAEAPKHCVFSDIMPRLKAHQADFGVCIHEGRFTWQAEGLHLVEDLGTRWERETDSPLPLGGIVADRKLGDDVIAKVQAVIRDSLELAMADPSSAMPTMRQHAQEFDDDVLMKHVQLYVNEWTVDLGSVGRSALRRLAQMSEANGIVERAEAGLEVWA</sequence>
<dbReference type="PANTHER" id="PTHR37167">
    <property type="entry name" value="1,4-DIHYDROXY-6-NAPHTOATE SYNTHASE"/>
    <property type="match status" value="1"/>
</dbReference>